<evidence type="ECO:0000259" key="13">
    <source>
        <dbReference type="PROSITE" id="PS51042"/>
    </source>
</evidence>
<evidence type="ECO:0000256" key="1">
    <source>
        <dbReference type="ARBA" id="ARBA00004123"/>
    </source>
</evidence>
<dbReference type="SUPFAM" id="SSF46689">
    <property type="entry name" value="Homeodomain-like"/>
    <property type="match status" value="1"/>
</dbReference>
<dbReference type="PANTHER" id="PTHR14057:SF47">
    <property type="entry name" value="HOMEOBOX PROTEIN ONECUT"/>
    <property type="match status" value="1"/>
</dbReference>
<comment type="similarity">
    <text evidence="2 10">Belongs to the CUT homeobox family.</text>
</comment>
<dbReference type="Proteomes" id="UP000677228">
    <property type="component" value="Unassembled WGS sequence"/>
</dbReference>
<dbReference type="GO" id="GO:0000981">
    <property type="term" value="F:DNA-binding transcription factor activity, RNA polymerase II-specific"/>
    <property type="evidence" value="ECO:0007669"/>
    <property type="project" value="TreeGrafter"/>
</dbReference>
<dbReference type="PROSITE" id="PS51042">
    <property type="entry name" value="CUT"/>
    <property type="match status" value="1"/>
</dbReference>
<keyword evidence="6 10" id="KW-0804">Transcription</keyword>
<organism evidence="15 18">
    <name type="scientific">Didymodactylos carnosus</name>
    <dbReference type="NCBI Taxonomy" id="1234261"/>
    <lineage>
        <taxon>Eukaryota</taxon>
        <taxon>Metazoa</taxon>
        <taxon>Spiralia</taxon>
        <taxon>Gnathifera</taxon>
        <taxon>Rotifera</taxon>
        <taxon>Eurotatoria</taxon>
        <taxon>Bdelloidea</taxon>
        <taxon>Philodinida</taxon>
        <taxon>Philodinidae</taxon>
        <taxon>Didymodactylos</taxon>
    </lineage>
</organism>
<dbReference type="Gene3D" id="1.10.260.40">
    <property type="entry name" value="lambda repressor-like DNA-binding domains"/>
    <property type="match status" value="1"/>
</dbReference>
<feature type="domain" description="CUT" evidence="13">
    <location>
        <begin position="150"/>
        <end position="237"/>
    </location>
</feature>
<evidence type="ECO:0000256" key="3">
    <source>
        <dbReference type="ARBA" id="ARBA00023015"/>
    </source>
</evidence>
<dbReference type="SMART" id="SM01109">
    <property type="entry name" value="CUT"/>
    <property type="match status" value="1"/>
</dbReference>
<dbReference type="Gene3D" id="1.10.10.60">
    <property type="entry name" value="Homeodomain-like"/>
    <property type="match status" value="1"/>
</dbReference>
<evidence type="ECO:0000313" key="16">
    <source>
        <dbReference type="EMBL" id="CAF3650881.1"/>
    </source>
</evidence>
<dbReference type="EMBL" id="CAJNOQ010004892">
    <property type="protein sequence ID" value="CAF1078093.1"/>
    <property type="molecule type" value="Genomic_DNA"/>
</dbReference>
<evidence type="ECO:0000313" key="18">
    <source>
        <dbReference type="Proteomes" id="UP000663829"/>
    </source>
</evidence>
<dbReference type="OrthoDB" id="10068888at2759"/>
<evidence type="ECO:0000256" key="10">
    <source>
        <dbReference type="RuleBase" id="RU361129"/>
    </source>
</evidence>
<dbReference type="AlphaFoldDB" id="A0A814MEF4"/>
<dbReference type="SMART" id="SM00389">
    <property type="entry name" value="HOX"/>
    <property type="match status" value="1"/>
</dbReference>
<comment type="caution">
    <text evidence="15">The sequence shown here is derived from an EMBL/GenBank/DDBJ whole genome shotgun (WGS) entry which is preliminary data.</text>
</comment>
<dbReference type="CDD" id="cd00086">
    <property type="entry name" value="homeodomain"/>
    <property type="match status" value="1"/>
</dbReference>
<dbReference type="PANTHER" id="PTHR14057">
    <property type="entry name" value="TRANSCRIPTION FACTOR ONECUT"/>
    <property type="match status" value="1"/>
</dbReference>
<dbReference type="InterPro" id="IPR010982">
    <property type="entry name" value="Lambda_DNA-bd_dom_sf"/>
</dbReference>
<evidence type="ECO:0000256" key="5">
    <source>
        <dbReference type="ARBA" id="ARBA00023155"/>
    </source>
</evidence>
<dbReference type="Proteomes" id="UP000663829">
    <property type="component" value="Unassembled WGS sequence"/>
</dbReference>
<reference evidence="15" key="1">
    <citation type="submission" date="2021-02" db="EMBL/GenBank/DDBJ databases">
        <authorList>
            <person name="Nowell W R."/>
        </authorList>
    </citation>
    <scope>NUCLEOTIDE SEQUENCE</scope>
</reference>
<dbReference type="FunFam" id="1.10.260.40:FF:000005">
    <property type="entry name" value="One cut domain family member"/>
    <property type="match status" value="1"/>
</dbReference>
<dbReference type="Proteomes" id="UP000682733">
    <property type="component" value="Unassembled WGS sequence"/>
</dbReference>
<feature type="domain" description="Homeobox" evidence="12">
    <location>
        <begin position="288"/>
        <end position="348"/>
    </location>
</feature>
<gene>
    <name evidence="15" type="ORF">GPM918_LOCUS17628</name>
    <name evidence="14" type="ORF">OVA965_LOCUS7883</name>
    <name evidence="17" type="ORF">SRO942_LOCUS17625</name>
    <name evidence="16" type="ORF">TMI583_LOCUS7879</name>
</gene>
<sequence length="363" mass="42066">MNTCSTRNNNTCVRNVIENNFILTQKQPSKAPKFKLFNNKARLLPVCVEPIRTTKTAIFKRNKLKKKNLPFVNLANVNNNKTVIKKTKMIDPNTTRNFVYNHFDSLSADVNDYIETKKEPLDYYYDDIDDTFDNSTIITSNNDNLFRSNSIDNESDSGTCIEEINTKELAQRITNELKRYTIPQGDFFYIIQGTLSDLLRNPKPWSKLKSGRETFRRMEKWLQEPEEERMASLRIAASSYLACKRTPDDEFLISSSNTIKLKEQISPLPSPPSSTTSSVSLSPPQQLNKKPRSRLIFTDIQKRTLQAIFKETKRPSKEMQQTIAQQLNLDVSTVSNFFMNARRRSMDKWREYQAAKSTTAFEF</sequence>
<evidence type="ECO:0000256" key="2">
    <source>
        <dbReference type="ARBA" id="ARBA00008190"/>
    </source>
</evidence>
<accession>A0A814MEF4</accession>
<evidence type="ECO:0000256" key="8">
    <source>
        <dbReference type="PROSITE-ProRule" id="PRU00108"/>
    </source>
</evidence>
<keyword evidence="3 10" id="KW-0805">Transcription regulation</keyword>
<feature type="DNA-binding region" description="Homeobox" evidence="8">
    <location>
        <begin position="290"/>
        <end position="349"/>
    </location>
</feature>
<dbReference type="EMBL" id="CAJNOK010002578">
    <property type="protein sequence ID" value="CAF0866050.1"/>
    <property type="molecule type" value="Genomic_DNA"/>
</dbReference>
<evidence type="ECO:0000256" key="9">
    <source>
        <dbReference type="RuleBase" id="RU000682"/>
    </source>
</evidence>
<dbReference type="FunFam" id="1.10.10.60:FF:000054">
    <property type="entry name" value="One cut domain family member"/>
    <property type="match status" value="1"/>
</dbReference>
<dbReference type="InterPro" id="IPR001356">
    <property type="entry name" value="HD"/>
</dbReference>
<dbReference type="Pfam" id="PF00046">
    <property type="entry name" value="Homeodomain"/>
    <property type="match status" value="1"/>
</dbReference>
<dbReference type="PROSITE" id="PS50071">
    <property type="entry name" value="HOMEOBOX_2"/>
    <property type="match status" value="1"/>
</dbReference>
<dbReference type="Proteomes" id="UP000681722">
    <property type="component" value="Unassembled WGS sequence"/>
</dbReference>
<dbReference type="EMBL" id="CAJOBA010002579">
    <property type="protein sequence ID" value="CAF3650881.1"/>
    <property type="molecule type" value="Genomic_DNA"/>
</dbReference>
<dbReference type="InterPro" id="IPR009057">
    <property type="entry name" value="Homeodomain-like_sf"/>
</dbReference>
<dbReference type="EMBL" id="CAJOBC010004892">
    <property type="protein sequence ID" value="CAF3844333.1"/>
    <property type="molecule type" value="Genomic_DNA"/>
</dbReference>
<keyword evidence="18" id="KW-1185">Reference proteome</keyword>
<evidence type="ECO:0000313" key="17">
    <source>
        <dbReference type="EMBL" id="CAF3844333.1"/>
    </source>
</evidence>
<evidence type="ECO:0000256" key="6">
    <source>
        <dbReference type="ARBA" id="ARBA00023163"/>
    </source>
</evidence>
<proteinExistence type="inferred from homology"/>
<dbReference type="InterPro" id="IPR003350">
    <property type="entry name" value="CUT_dom"/>
</dbReference>
<evidence type="ECO:0000256" key="11">
    <source>
        <dbReference type="SAM" id="MobiDB-lite"/>
    </source>
</evidence>
<evidence type="ECO:0000259" key="12">
    <source>
        <dbReference type="PROSITE" id="PS50071"/>
    </source>
</evidence>
<evidence type="ECO:0000313" key="15">
    <source>
        <dbReference type="EMBL" id="CAF1078093.1"/>
    </source>
</evidence>
<dbReference type="GO" id="GO:0005634">
    <property type="term" value="C:nucleus"/>
    <property type="evidence" value="ECO:0007669"/>
    <property type="project" value="UniProtKB-SubCell"/>
</dbReference>
<feature type="region of interest" description="Disordered" evidence="11">
    <location>
        <begin position="264"/>
        <end position="291"/>
    </location>
</feature>
<protein>
    <recommendedName>
        <fullName evidence="10">One cut domain family member</fullName>
    </recommendedName>
</protein>
<name>A0A814MEF4_9BILA</name>
<evidence type="ECO:0000313" key="14">
    <source>
        <dbReference type="EMBL" id="CAF0866050.1"/>
    </source>
</evidence>
<evidence type="ECO:0000256" key="4">
    <source>
        <dbReference type="ARBA" id="ARBA00023125"/>
    </source>
</evidence>
<dbReference type="SUPFAM" id="SSF47413">
    <property type="entry name" value="lambda repressor-like DNA-binding domains"/>
    <property type="match status" value="1"/>
</dbReference>
<dbReference type="GO" id="GO:0000978">
    <property type="term" value="F:RNA polymerase II cis-regulatory region sequence-specific DNA binding"/>
    <property type="evidence" value="ECO:0007669"/>
    <property type="project" value="TreeGrafter"/>
</dbReference>
<keyword evidence="4 8" id="KW-0238">DNA-binding</keyword>
<evidence type="ECO:0000256" key="7">
    <source>
        <dbReference type="ARBA" id="ARBA00023242"/>
    </source>
</evidence>
<keyword evidence="5 8" id="KW-0371">Homeobox</keyword>
<feature type="compositionally biased region" description="Low complexity" evidence="11">
    <location>
        <begin position="273"/>
        <end position="284"/>
    </location>
</feature>
<keyword evidence="7 8" id="KW-0539">Nucleus</keyword>
<dbReference type="Pfam" id="PF02376">
    <property type="entry name" value="CUT"/>
    <property type="match status" value="1"/>
</dbReference>
<comment type="subcellular location">
    <subcellularLocation>
        <location evidence="1 8 9">Nucleus</location>
    </subcellularLocation>
</comment>
<dbReference type="InterPro" id="IPR051649">
    <property type="entry name" value="CUT_Homeobox"/>
</dbReference>